<dbReference type="NCBIfam" id="TIGR00324">
    <property type="entry name" value="endA"/>
    <property type="match status" value="1"/>
</dbReference>
<organism evidence="6 7">
    <name type="scientific">miscellaneous Crenarchaeota group-1 archaeon SG8-32-3</name>
    <dbReference type="NCBI Taxonomy" id="1685125"/>
    <lineage>
        <taxon>Archaea</taxon>
        <taxon>Candidatus Bathyarchaeota</taxon>
        <taxon>MCG-1</taxon>
    </lineage>
</organism>
<keyword evidence="2" id="KW-0456">Lyase</keyword>
<protein>
    <submittedName>
        <fullName evidence="6">Ribonuclease BN</fullName>
    </submittedName>
</protein>
<dbReference type="PANTHER" id="PTHR13070">
    <property type="entry name" value="TRNA-SPLICING ENDONUCLEASE SUBUNIT SEN34-RELATED"/>
    <property type="match status" value="1"/>
</dbReference>
<reference evidence="7" key="1">
    <citation type="submission" date="2015-06" db="EMBL/GenBank/DDBJ databases">
        <title>New insights into the roles of widespread benthic archaea in carbon and nitrogen cycling.</title>
        <authorList>
            <person name="Lazar C.S."/>
            <person name="Baker B.J."/>
            <person name="Seitz K.W."/>
            <person name="Hyde A.S."/>
            <person name="Dick G.J."/>
            <person name="Hinrichs K.-U."/>
            <person name="Teske A.P."/>
        </authorList>
    </citation>
    <scope>NUCLEOTIDE SEQUENCE [LARGE SCALE GENOMIC DNA]</scope>
</reference>
<evidence type="ECO:0000259" key="5">
    <source>
        <dbReference type="Pfam" id="PF02778"/>
    </source>
</evidence>
<dbReference type="InterPro" id="IPR016442">
    <property type="entry name" value="tRNA_splic_arch_short"/>
</dbReference>
<dbReference type="Pfam" id="PF01974">
    <property type="entry name" value="tRNA_int_endo"/>
    <property type="match status" value="1"/>
</dbReference>
<dbReference type="GO" id="GO:0003676">
    <property type="term" value="F:nucleic acid binding"/>
    <property type="evidence" value="ECO:0007669"/>
    <property type="project" value="InterPro"/>
</dbReference>
<dbReference type="InterPro" id="IPR036740">
    <property type="entry name" value="tRNA_intron_Endonuc_N_sf"/>
</dbReference>
<feature type="domain" description="tRNA intron endonuclease N-terminal" evidence="5">
    <location>
        <begin position="7"/>
        <end position="70"/>
    </location>
</feature>
<evidence type="ECO:0000256" key="1">
    <source>
        <dbReference type="ARBA" id="ARBA00022694"/>
    </source>
</evidence>
<name>A0A0M0BTM2_9ARCH</name>
<evidence type="ECO:0000256" key="2">
    <source>
        <dbReference type="ARBA" id="ARBA00023239"/>
    </source>
</evidence>
<comment type="caution">
    <text evidence="6">The sequence shown here is derived from an EMBL/GenBank/DDBJ whole genome shotgun (WGS) entry which is preliminary data.</text>
</comment>
<dbReference type="FunFam" id="3.40.1350.10:FF:000006">
    <property type="entry name" value="tRNA-splicing endonuclease"/>
    <property type="match status" value="1"/>
</dbReference>
<dbReference type="Pfam" id="PF02778">
    <property type="entry name" value="tRNA_int_endo_N"/>
    <property type="match status" value="1"/>
</dbReference>
<dbReference type="InterPro" id="IPR006677">
    <property type="entry name" value="tRNA_intron_Endonuc_cat-like"/>
</dbReference>
<proteinExistence type="predicted"/>
<dbReference type="InterPro" id="IPR036167">
    <property type="entry name" value="tRNA_intron_Endo_cat-like_sf"/>
</dbReference>
<evidence type="ECO:0000256" key="3">
    <source>
        <dbReference type="ARBA" id="ARBA00024798"/>
    </source>
</evidence>
<feature type="domain" description="tRNA intron endonuclease catalytic" evidence="4">
    <location>
        <begin position="91"/>
        <end position="171"/>
    </location>
</feature>
<dbReference type="InterPro" id="IPR006678">
    <property type="entry name" value="tRNA_intron_Endonuc_N"/>
</dbReference>
<evidence type="ECO:0000313" key="6">
    <source>
        <dbReference type="EMBL" id="KON31947.1"/>
    </source>
</evidence>
<keyword evidence="1" id="KW-0819">tRNA processing</keyword>
<evidence type="ECO:0000313" key="7">
    <source>
        <dbReference type="Proteomes" id="UP000054016"/>
    </source>
</evidence>
<sequence length="184" mass="20945">MAKTKVELIENFLVVWNPAEGSKLYKKGFYGKPLGIPKPKIPQFDVPLLLDLMEGLYLVEKGKITIHEGAEKRRVGLKNLRQKARQLYDEFDEKYTVYRDLRNSGLIVTPGIKFGCDFAVYKYGPGVEHAPYMVSVKQAGSDISATEIVKAGRLATTVRKRFIIAMPDLEAEKPKYLIFKWFKA</sequence>
<dbReference type="Gene3D" id="3.40.1170.20">
    <property type="entry name" value="tRNA intron endonuclease, N-terminal domain"/>
    <property type="match status" value="1"/>
</dbReference>
<gene>
    <name evidence="6" type="ORF">AC478_01675</name>
</gene>
<accession>A0A0M0BTM2</accession>
<dbReference type="Gene3D" id="3.40.1350.10">
    <property type="match status" value="1"/>
</dbReference>
<dbReference type="SUPFAM" id="SSF53032">
    <property type="entry name" value="tRNA-intron endonuclease catalytic domain-like"/>
    <property type="match status" value="1"/>
</dbReference>
<dbReference type="EMBL" id="LFWV01000017">
    <property type="protein sequence ID" value="KON31947.1"/>
    <property type="molecule type" value="Genomic_DNA"/>
</dbReference>
<dbReference type="PANTHER" id="PTHR13070:SF0">
    <property type="entry name" value="TRNA-SPLICING ENDONUCLEASE SUBUNIT SEN34"/>
    <property type="match status" value="1"/>
</dbReference>
<dbReference type="Proteomes" id="UP000054016">
    <property type="component" value="Unassembled WGS sequence"/>
</dbReference>
<dbReference type="GO" id="GO:0000379">
    <property type="term" value="P:tRNA-type intron splice site recognition and cleavage"/>
    <property type="evidence" value="ECO:0007669"/>
    <property type="project" value="TreeGrafter"/>
</dbReference>
<dbReference type="PATRIC" id="fig|1685125.3.peg.378"/>
<dbReference type="PIRSF" id="PIRSF005285">
    <property type="entry name" value="tRNA_splic_archaea"/>
    <property type="match status" value="1"/>
</dbReference>
<dbReference type="CDD" id="cd22363">
    <property type="entry name" value="tRNA-intron_lyase_C"/>
    <property type="match status" value="1"/>
</dbReference>
<evidence type="ECO:0000259" key="4">
    <source>
        <dbReference type="Pfam" id="PF01974"/>
    </source>
</evidence>
<dbReference type="GO" id="GO:0000213">
    <property type="term" value="F:tRNA-intron lyase activity"/>
    <property type="evidence" value="ECO:0007669"/>
    <property type="project" value="InterPro"/>
</dbReference>
<dbReference type="InterPro" id="IPR006676">
    <property type="entry name" value="tRNA_splic"/>
</dbReference>
<dbReference type="InterPro" id="IPR011856">
    <property type="entry name" value="tRNA_endonuc-like_dom_sf"/>
</dbReference>
<comment type="function">
    <text evidence="3">Endonuclease that removes tRNA introns. Cleaves pre-tRNA at the 5'- and 3'-splice sites to release the intron. The products are an intron and two tRNA half-molecules bearing 2',3' cyclic phosphate and 5'-OH termini. Recognizes a pseudosymmetric substrate in which 2 bulged loops of 3 bases are separated by a stem of 4 bp.</text>
</comment>
<dbReference type="SUPFAM" id="SSF55267">
    <property type="entry name" value="tRNA-intron endonuclease N-terminal domain-like"/>
    <property type="match status" value="1"/>
</dbReference>
<dbReference type="AlphaFoldDB" id="A0A0M0BTM2"/>